<evidence type="ECO:0000256" key="1">
    <source>
        <dbReference type="SAM" id="Phobius"/>
    </source>
</evidence>
<evidence type="ECO:0000313" key="4">
    <source>
        <dbReference type="Proteomes" id="UP000267251"/>
    </source>
</evidence>
<sequence length="86" mass="9636">QLVRAVAGMHEHHVVHLDIKPENIMVDARGHVTLVDFGSARYVASEDLILPLDFTHQYLAPEGVYWTNALDVWAIGVVTYSLLALR</sequence>
<dbReference type="PROSITE" id="PS00108">
    <property type="entry name" value="PROTEIN_KINASE_ST"/>
    <property type="match status" value="1"/>
</dbReference>
<dbReference type="PANTHER" id="PTHR24347">
    <property type="entry name" value="SERINE/THREONINE-PROTEIN KINASE"/>
    <property type="match status" value="1"/>
</dbReference>
<proteinExistence type="predicted"/>
<dbReference type="InterPro" id="IPR000719">
    <property type="entry name" value="Prot_kinase_dom"/>
</dbReference>
<dbReference type="Proteomes" id="UP000267251">
    <property type="component" value="Unassembled WGS sequence"/>
</dbReference>
<dbReference type="AlphaFoldDB" id="A0A4P9Y338"/>
<keyword evidence="1" id="KW-1133">Transmembrane helix</keyword>
<dbReference type="PROSITE" id="PS50011">
    <property type="entry name" value="PROTEIN_KINASE_DOM"/>
    <property type="match status" value="1"/>
</dbReference>
<dbReference type="Gene3D" id="1.10.510.10">
    <property type="entry name" value="Transferase(Phosphotransferase) domain 1"/>
    <property type="match status" value="1"/>
</dbReference>
<dbReference type="EMBL" id="KZ988113">
    <property type="protein sequence ID" value="RKP13084.1"/>
    <property type="molecule type" value="Genomic_DNA"/>
</dbReference>
<keyword evidence="3" id="KW-0808">Transferase</keyword>
<keyword evidence="4" id="KW-1185">Reference proteome</keyword>
<dbReference type="SUPFAM" id="SSF56112">
    <property type="entry name" value="Protein kinase-like (PK-like)"/>
    <property type="match status" value="1"/>
</dbReference>
<protein>
    <submittedName>
        <fullName evidence="3">Kinase-like domain-containing protein</fullName>
    </submittedName>
</protein>
<feature type="transmembrane region" description="Helical" evidence="1">
    <location>
        <begin position="64"/>
        <end position="85"/>
    </location>
</feature>
<dbReference type="InterPro" id="IPR008271">
    <property type="entry name" value="Ser/Thr_kinase_AS"/>
</dbReference>
<reference evidence="4" key="1">
    <citation type="journal article" date="2018" name="Nat. Microbiol.">
        <title>Leveraging single-cell genomics to expand the fungal tree of life.</title>
        <authorList>
            <person name="Ahrendt S.R."/>
            <person name="Quandt C.A."/>
            <person name="Ciobanu D."/>
            <person name="Clum A."/>
            <person name="Salamov A."/>
            <person name="Andreopoulos B."/>
            <person name="Cheng J.F."/>
            <person name="Woyke T."/>
            <person name="Pelin A."/>
            <person name="Henrissat B."/>
            <person name="Reynolds N.K."/>
            <person name="Benny G.L."/>
            <person name="Smith M.E."/>
            <person name="James T.Y."/>
            <person name="Grigoriev I.V."/>
        </authorList>
    </citation>
    <scope>NUCLEOTIDE SEQUENCE [LARGE SCALE GENOMIC DNA]</scope>
</reference>
<dbReference type="OrthoDB" id="4062651at2759"/>
<feature type="domain" description="Protein kinase" evidence="2">
    <location>
        <begin position="1"/>
        <end position="86"/>
    </location>
</feature>
<keyword evidence="1" id="KW-0472">Membrane</keyword>
<evidence type="ECO:0000313" key="3">
    <source>
        <dbReference type="EMBL" id="RKP13084.1"/>
    </source>
</evidence>
<keyword evidence="3" id="KW-0418">Kinase</keyword>
<organism evidence="3 4">
    <name type="scientific">Piptocephalis cylindrospora</name>
    <dbReference type="NCBI Taxonomy" id="1907219"/>
    <lineage>
        <taxon>Eukaryota</taxon>
        <taxon>Fungi</taxon>
        <taxon>Fungi incertae sedis</taxon>
        <taxon>Zoopagomycota</taxon>
        <taxon>Zoopagomycotina</taxon>
        <taxon>Zoopagomycetes</taxon>
        <taxon>Zoopagales</taxon>
        <taxon>Piptocephalidaceae</taxon>
        <taxon>Piptocephalis</taxon>
    </lineage>
</organism>
<feature type="non-terminal residue" evidence="3">
    <location>
        <position position="86"/>
    </location>
</feature>
<dbReference type="InterPro" id="IPR011009">
    <property type="entry name" value="Kinase-like_dom_sf"/>
</dbReference>
<name>A0A4P9Y338_9FUNG</name>
<dbReference type="GO" id="GO:0005524">
    <property type="term" value="F:ATP binding"/>
    <property type="evidence" value="ECO:0007669"/>
    <property type="project" value="InterPro"/>
</dbReference>
<gene>
    <name evidence="3" type="ORF">BJ684DRAFT_498</name>
</gene>
<accession>A0A4P9Y338</accession>
<dbReference type="Pfam" id="PF00069">
    <property type="entry name" value="Pkinase"/>
    <property type="match status" value="1"/>
</dbReference>
<keyword evidence="1" id="KW-0812">Transmembrane</keyword>
<evidence type="ECO:0000259" key="2">
    <source>
        <dbReference type="PROSITE" id="PS50011"/>
    </source>
</evidence>
<feature type="non-terminal residue" evidence="3">
    <location>
        <position position="1"/>
    </location>
</feature>
<dbReference type="GO" id="GO:0004672">
    <property type="term" value="F:protein kinase activity"/>
    <property type="evidence" value="ECO:0007669"/>
    <property type="project" value="InterPro"/>
</dbReference>